<comment type="caution">
    <text evidence="1">The sequence shown here is derived from an EMBL/GenBank/DDBJ whole genome shotgun (WGS) entry which is preliminary data.</text>
</comment>
<proteinExistence type="predicted"/>
<dbReference type="OrthoDB" id="514967at2759"/>
<sequence>MARPLVMPVSHTNYRLVQGSENIIGGCSHASSSGVSNKFLSGMNSGAGTHLGPILLSNGSDTDDFGISDGIFQGSDFENAKDRLSCEDGTTIDLLQLSSQLLRVEDQRQSMQVKQESDAFCCLRIT</sequence>
<protein>
    <submittedName>
        <fullName evidence="1">Squamosa promoter-binding-like protein 18</fullName>
    </submittedName>
</protein>
<dbReference type="EMBL" id="PJQY01002438">
    <property type="protein sequence ID" value="PQP93698.1"/>
    <property type="molecule type" value="Genomic_DNA"/>
</dbReference>
<dbReference type="Proteomes" id="UP000250321">
    <property type="component" value="Unassembled WGS sequence"/>
</dbReference>
<dbReference type="STRING" id="2094558.A0A314XNF4"/>
<reference evidence="1 2" key="1">
    <citation type="submission" date="2018-02" db="EMBL/GenBank/DDBJ databases">
        <title>Draft genome of wild Prunus yedoensis var. nudiflora.</title>
        <authorList>
            <person name="Baek S."/>
            <person name="Kim J.-H."/>
            <person name="Choi K."/>
            <person name="Kim G.-B."/>
            <person name="Cho A."/>
            <person name="Jang H."/>
            <person name="Shin C.-H."/>
            <person name="Yu H.-J."/>
            <person name="Mun J.-H."/>
        </authorList>
    </citation>
    <scope>NUCLEOTIDE SEQUENCE [LARGE SCALE GENOMIC DNA]</scope>
    <source>
        <strain evidence="2">cv. Jeju island</strain>
        <tissue evidence="1">Leaf</tissue>
    </source>
</reference>
<accession>A0A314XNF4</accession>
<gene>
    <name evidence="1" type="ORF">Pyn_03695</name>
</gene>
<dbReference type="AlphaFoldDB" id="A0A314XNF4"/>
<evidence type="ECO:0000313" key="1">
    <source>
        <dbReference type="EMBL" id="PQP93698.1"/>
    </source>
</evidence>
<keyword evidence="2" id="KW-1185">Reference proteome</keyword>
<evidence type="ECO:0000313" key="2">
    <source>
        <dbReference type="Proteomes" id="UP000250321"/>
    </source>
</evidence>
<organism evidence="1 2">
    <name type="scientific">Prunus yedoensis var. nudiflora</name>
    <dbReference type="NCBI Taxonomy" id="2094558"/>
    <lineage>
        <taxon>Eukaryota</taxon>
        <taxon>Viridiplantae</taxon>
        <taxon>Streptophyta</taxon>
        <taxon>Embryophyta</taxon>
        <taxon>Tracheophyta</taxon>
        <taxon>Spermatophyta</taxon>
        <taxon>Magnoliopsida</taxon>
        <taxon>eudicotyledons</taxon>
        <taxon>Gunneridae</taxon>
        <taxon>Pentapetalae</taxon>
        <taxon>rosids</taxon>
        <taxon>fabids</taxon>
        <taxon>Rosales</taxon>
        <taxon>Rosaceae</taxon>
        <taxon>Amygdaloideae</taxon>
        <taxon>Amygdaleae</taxon>
        <taxon>Prunus</taxon>
    </lineage>
</organism>
<name>A0A314XNF4_PRUYE</name>